<evidence type="ECO:0000259" key="1">
    <source>
        <dbReference type="Pfam" id="PF01551"/>
    </source>
</evidence>
<dbReference type="EMBL" id="DXIE01000006">
    <property type="protein sequence ID" value="HIV61356.1"/>
    <property type="molecule type" value="Genomic_DNA"/>
</dbReference>
<comment type="caution">
    <text evidence="2">The sequence shown here is derived from an EMBL/GenBank/DDBJ whole genome shotgun (WGS) entry which is preliminary data.</text>
</comment>
<name>A0A9D1PFX6_9FIRM</name>
<dbReference type="GO" id="GO:0004222">
    <property type="term" value="F:metalloendopeptidase activity"/>
    <property type="evidence" value="ECO:0007669"/>
    <property type="project" value="TreeGrafter"/>
</dbReference>
<protein>
    <submittedName>
        <fullName evidence="2">M23 family metallopeptidase</fullName>
    </submittedName>
</protein>
<dbReference type="InterPro" id="IPR050570">
    <property type="entry name" value="Cell_wall_metabolism_enzyme"/>
</dbReference>
<reference evidence="2" key="2">
    <citation type="submission" date="2021-04" db="EMBL/GenBank/DDBJ databases">
        <authorList>
            <person name="Gilroy R."/>
        </authorList>
    </citation>
    <scope>NUCLEOTIDE SEQUENCE</scope>
    <source>
        <strain evidence="2">CHK193-4272</strain>
    </source>
</reference>
<sequence>MAGVKNNDKLNLRDVKILLSAGLLLGAVLIKTSNQPWADSLKVKIIEALNGGISAEQVVEAAGQTFENGDLQAVFAVFNKGDDEATMVYAEAPFTEDLLSSREQSNFPKEEDITAYVLSFASCKPVDGIKTSDFGERVHPVNGEESFHYGLDIGADEGEKILSFADGTVRETGTSDSYGNYVIVDHEDGFSTLYAHCSKVTAKQGDKVKAGDKIAEVGATGVATGNHLHFEVWRDGKILDPSHYVFY</sequence>
<dbReference type="InterPro" id="IPR016047">
    <property type="entry name" value="M23ase_b-sheet_dom"/>
</dbReference>
<proteinExistence type="predicted"/>
<reference evidence="2" key="1">
    <citation type="journal article" date="2021" name="PeerJ">
        <title>Extensive microbial diversity within the chicken gut microbiome revealed by metagenomics and culture.</title>
        <authorList>
            <person name="Gilroy R."/>
            <person name="Ravi A."/>
            <person name="Getino M."/>
            <person name="Pursley I."/>
            <person name="Horton D.L."/>
            <person name="Alikhan N.F."/>
            <person name="Baker D."/>
            <person name="Gharbi K."/>
            <person name="Hall N."/>
            <person name="Watson M."/>
            <person name="Adriaenssens E.M."/>
            <person name="Foster-Nyarko E."/>
            <person name="Jarju S."/>
            <person name="Secka A."/>
            <person name="Antonio M."/>
            <person name="Oren A."/>
            <person name="Chaudhuri R.R."/>
            <person name="La Ragione R."/>
            <person name="Hildebrand F."/>
            <person name="Pallen M.J."/>
        </authorList>
    </citation>
    <scope>NUCLEOTIDE SEQUENCE</scope>
    <source>
        <strain evidence="2">CHK193-4272</strain>
    </source>
</reference>
<dbReference type="SUPFAM" id="SSF51261">
    <property type="entry name" value="Duplicated hybrid motif"/>
    <property type="match status" value="1"/>
</dbReference>
<dbReference type="CDD" id="cd12797">
    <property type="entry name" value="M23_peptidase"/>
    <property type="match status" value="1"/>
</dbReference>
<organism evidence="2 3">
    <name type="scientific">Candidatus Butyricicoccus avistercoris</name>
    <dbReference type="NCBI Taxonomy" id="2838518"/>
    <lineage>
        <taxon>Bacteria</taxon>
        <taxon>Bacillati</taxon>
        <taxon>Bacillota</taxon>
        <taxon>Clostridia</taxon>
        <taxon>Eubacteriales</taxon>
        <taxon>Butyricicoccaceae</taxon>
        <taxon>Butyricicoccus</taxon>
    </lineage>
</organism>
<feature type="domain" description="M23ase beta-sheet core" evidence="1">
    <location>
        <begin position="147"/>
        <end position="241"/>
    </location>
</feature>
<dbReference type="Proteomes" id="UP000886808">
    <property type="component" value="Unassembled WGS sequence"/>
</dbReference>
<dbReference type="Gene3D" id="2.70.70.10">
    <property type="entry name" value="Glucose Permease (Domain IIA)"/>
    <property type="match status" value="1"/>
</dbReference>
<dbReference type="AlphaFoldDB" id="A0A9D1PFX6"/>
<evidence type="ECO:0000313" key="3">
    <source>
        <dbReference type="Proteomes" id="UP000886808"/>
    </source>
</evidence>
<dbReference type="PANTHER" id="PTHR21666:SF270">
    <property type="entry name" value="MUREIN HYDROLASE ACTIVATOR ENVC"/>
    <property type="match status" value="1"/>
</dbReference>
<dbReference type="PANTHER" id="PTHR21666">
    <property type="entry name" value="PEPTIDASE-RELATED"/>
    <property type="match status" value="1"/>
</dbReference>
<accession>A0A9D1PFX6</accession>
<dbReference type="InterPro" id="IPR011055">
    <property type="entry name" value="Dup_hybrid_motif"/>
</dbReference>
<dbReference type="Pfam" id="PF01551">
    <property type="entry name" value="Peptidase_M23"/>
    <property type="match status" value="1"/>
</dbReference>
<gene>
    <name evidence="2" type="ORF">H9746_00665</name>
</gene>
<evidence type="ECO:0000313" key="2">
    <source>
        <dbReference type="EMBL" id="HIV61356.1"/>
    </source>
</evidence>